<keyword evidence="3" id="KW-1185">Reference proteome</keyword>
<name>A0A833SCT6_PHYIN</name>
<evidence type="ECO:0000313" key="2">
    <source>
        <dbReference type="EMBL" id="KAF4031748.1"/>
    </source>
</evidence>
<keyword evidence="1" id="KW-0175">Coiled coil</keyword>
<feature type="coiled-coil region" evidence="1">
    <location>
        <begin position="20"/>
        <end position="62"/>
    </location>
</feature>
<comment type="caution">
    <text evidence="2">The sequence shown here is derived from an EMBL/GenBank/DDBJ whole genome shotgun (WGS) entry which is preliminary data.</text>
</comment>
<dbReference type="Proteomes" id="UP000602510">
    <property type="component" value="Unassembled WGS sequence"/>
</dbReference>
<dbReference type="AlphaFoldDB" id="A0A833SCT6"/>
<proteinExistence type="predicted"/>
<sequence>MVALETANISHRTPGQVRDKVNALRQRMEKRQALEDAKKEELRLKRREADLMEERNKREAEQASIALAIQQVQLEAAKRDSIVQLLLARKRLADNSIPDDEINSHANDTSFCLAYQKFRSKM</sequence>
<reference evidence="2" key="1">
    <citation type="submission" date="2020-04" db="EMBL/GenBank/DDBJ databases">
        <title>Hybrid Assembly of Korean Phytophthora infestans isolates.</title>
        <authorList>
            <person name="Prokchorchik M."/>
            <person name="Lee Y."/>
            <person name="Seo J."/>
            <person name="Cho J.-H."/>
            <person name="Park Y.-E."/>
            <person name="Jang D.-C."/>
            <person name="Im J.-S."/>
            <person name="Choi J.-G."/>
            <person name="Park H.-J."/>
            <person name="Lee G.-B."/>
            <person name="Lee Y.-G."/>
            <person name="Hong S.-Y."/>
            <person name="Cho K."/>
            <person name="Sohn K.H."/>
        </authorList>
    </citation>
    <scope>NUCLEOTIDE SEQUENCE</scope>
    <source>
        <strain evidence="2">KR_1_A1</strain>
    </source>
</reference>
<accession>A0A833SCT6</accession>
<evidence type="ECO:0000313" key="3">
    <source>
        <dbReference type="Proteomes" id="UP000602510"/>
    </source>
</evidence>
<gene>
    <name evidence="2" type="ORF">GN244_ATG16389</name>
</gene>
<protein>
    <submittedName>
        <fullName evidence="2">Uncharacterized protein</fullName>
    </submittedName>
</protein>
<dbReference type="EMBL" id="WSZM01000542">
    <property type="protein sequence ID" value="KAF4031748.1"/>
    <property type="molecule type" value="Genomic_DNA"/>
</dbReference>
<evidence type="ECO:0000256" key="1">
    <source>
        <dbReference type="SAM" id="Coils"/>
    </source>
</evidence>
<organism evidence="2 3">
    <name type="scientific">Phytophthora infestans</name>
    <name type="common">Potato late blight agent</name>
    <name type="synonym">Botrytis infestans</name>
    <dbReference type="NCBI Taxonomy" id="4787"/>
    <lineage>
        <taxon>Eukaryota</taxon>
        <taxon>Sar</taxon>
        <taxon>Stramenopiles</taxon>
        <taxon>Oomycota</taxon>
        <taxon>Peronosporomycetes</taxon>
        <taxon>Peronosporales</taxon>
        <taxon>Peronosporaceae</taxon>
        <taxon>Phytophthora</taxon>
    </lineage>
</organism>